<dbReference type="EMBL" id="JABSTV010001247">
    <property type="protein sequence ID" value="KAH7971958.1"/>
    <property type="molecule type" value="Genomic_DNA"/>
</dbReference>
<protein>
    <submittedName>
        <fullName evidence="1">Uncharacterized protein</fullName>
    </submittedName>
</protein>
<evidence type="ECO:0000313" key="2">
    <source>
        <dbReference type="Proteomes" id="UP000821837"/>
    </source>
</evidence>
<name>A0A9D4T538_RHISA</name>
<dbReference type="Proteomes" id="UP000821837">
    <property type="component" value="Chromosome 11"/>
</dbReference>
<organism evidence="1 2">
    <name type="scientific">Rhipicephalus sanguineus</name>
    <name type="common">Brown dog tick</name>
    <name type="synonym">Ixodes sanguineus</name>
    <dbReference type="NCBI Taxonomy" id="34632"/>
    <lineage>
        <taxon>Eukaryota</taxon>
        <taxon>Metazoa</taxon>
        <taxon>Ecdysozoa</taxon>
        <taxon>Arthropoda</taxon>
        <taxon>Chelicerata</taxon>
        <taxon>Arachnida</taxon>
        <taxon>Acari</taxon>
        <taxon>Parasitiformes</taxon>
        <taxon>Ixodida</taxon>
        <taxon>Ixodoidea</taxon>
        <taxon>Ixodidae</taxon>
        <taxon>Rhipicephalinae</taxon>
        <taxon>Rhipicephalus</taxon>
        <taxon>Rhipicephalus</taxon>
    </lineage>
</organism>
<evidence type="ECO:0000313" key="1">
    <source>
        <dbReference type="EMBL" id="KAH7971958.1"/>
    </source>
</evidence>
<gene>
    <name evidence="1" type="ORF">HPB52_004489</name>
</gene>
<comment type="caution">
    <text evidence="1">The sequence shown here is derived from an EMBL/GenBank/DDBJ whole genome shotgun (WGS) entry which is preliminary data.</text>
</comment>
<sequence>MTKGVDLYGAVDRFLTRLPKQYALPAPPYRPLVAGIMTGKAKAAGLNWLRQYGALKSYCHTGKLLMQADVINKGDVVISVP</sequence>
<proteinExistence type="predicted"/>
<keyword evidence="2" id="KW-1185">Reference proteome</keyword>
<dbReference type="AlphaFoldDB" id="A0A9D4T538"/>
<reference evidence="1" key="1">
    <citation type="journal article" date="2020" name="Cell">
        <title>Large-Scale Comparative Analyses of Tick Genomes Elucidate Their Genetic Diversity and Vector Capacities.</title>
        <authorList>
            <consortium name="Tick Genome and Microbiome Consortium (TIGMIC)"/>
            <person name="Jia N."/>
            <person name="Wang J."/>
            <person name="Shi W."/>
            <person name="Du L."/>
            <person name="Sun Y."/>
            <person name="Zhan W."/>
            <person name="Jiang J.F."/>
            <person name="Wang Q."/>
            <person name="Zhang B."/>
            <person name="Ji P."/>
            <person name="Bell-Sakyi L."/>
            <person name="Cui X.M."/>
            <person name="Yuan T.T."/>
            <person name="Jiang B.G."/>
            <person name="Yang W.F."/>
            <person name="Lam T.T."/>
            <person name="Chang Q.C."/>
            <person name="Ding S.J."/>
            <person name="Wang X.J."/>
            <person name="Zhu J.G."/>
            <person name="Ruan X.D."/>
            <person name="Zhao L."/>
            <person name="Wei J.T."/>
            <person name="Ye R.Z."/>
            <person name="Que T.C."/>
            <person name="Du C.H."/>
            <person name="Zhou Y.H."/>
            <person name="Cheng J.X."/>
            <person name="Dai P.F."/>
            <person name="Guo W.B."/>
            <person name="Han X.H."/>
            <person name="Huang E.J."/>
            <person name="Li L.F."/>
            <person name="Wei W."/>
            <person name="Gao Y.C."/>
            <person name="Liu J.Z."/>
            <person name="Shao H.Z."/>
            <person name="Wang X."/>
            <person name="Wang C.C."/>
            <person name="Yang T.C."/>
            <person name="Huo Q.B."/>
            <person name="Li W."/>
            <person name="Chen H.Y."/>
            <person name="Chen S.E."/>
            <person name="Zhou L.G."/>
            <person name="Ni X.B."/>
            <person name="Tian J.H."/>
            <person name="Sheng Y."/>
            <person name="Liu T."/>
            <person name="Pan Y.S."/>
            <person name="Xia L.Y."/>
            <person name="Li J."/>
            <person name="Zhao F."/>
            <person name="Cao W.C."/>
        </authorList>
    </citation>
    <scope>NUCLEOTIDE SEQUENCE</scope>
    <source>
        <strain evidence="1">Rsan-2018</strain>
    </source>
</reference>
<reference evidence="1" key="2">
    <citation type="submission" date="2021-09" db="EMBL/GenBank/DDBJ databases">
        <authorList>
            <person name="Jia N."/>
            <person name="Wang J."/>
            <person name="Shi W."/>
            <person name="Du L."/>
            <person name="Sun Y."/>
            <person name="Zhan W."/>
            <person name="Jiang J."/>
            <person name="Wang Q."/>
            <person name="Zhang B."/>
            <person name="Ji P."/>
            <person name="Sakyi L.B."/>
            <person name="Cui X."/>
            <person name="Yuan T."/>
            <person name="Jiang B."/>
            <person name="Yang W."/>
            <person name="Lam T.T.-Y."/>
            <person name="Chang Q."/>
            <person name="Ding S."/>
            <person name="Wang X."/>
            <person name="Zhu J."/>
            <person name="Ruan X."/>
            <person name="Zhao L."/>
            <person name="Wei J."/>
            <person name="Que T."/>
            <person name="Du C."/>
            <person name="Cheng J."/>
            <person name="Dai P."/>
            <person name="Han X."/>
            <person name="Huang E."/>
            <person name="Gao Y."/>
            <person name="Liu J."/>
            <person name="Shao H."/>
            <person name="Ye R."/>
            <person name="Li L."/>
            <person name="Wei W."/>
            <person name="Wang X."/>
            <person name="Wang C."/>
            <person name="Huo Q."/>
            <person name="Li W."/>
            <person name="Guo W."/>
            <person name="Chen H."/>
            <person name="Chen S."/>
            <person name="Zhou L."/>
            <person name="Zhou L."/>
            <person name="Ni X."/>
            <person name="Tian J."/>
            <person name="Zhou Y."/>
            <person name="Sheng Y."/>
            <person name="Liu T."/>
            <person name="Pan Y."/>
            <person name="Xia L."/>
            <person name="Li J."/>
            <person name="Zhao F."/>
            <person name="Cao W."/>
        </authorList>
    </citation>
    <scope>NUCLEOTIDE SEQUENCE</scope>
    <source>
        <strain evidence="1">Rsan-2018</strain>
        <tissue evidence="1">Larvae</tissue>
    </source>
</reference>
<accession>A0A9D4T538</accession>